<keyword evidence="5" id="KW-0812">Transmembrane</keyword>
<keyword evidence="3" id="KW-0547">Nucleotide-binding</keyword>
<dbReference type="InterPro" id="IPR002453">
    <property type="entry name" value="Beta_tubulin"/>
</dbReference>
<dbReference type="InterPro" id="IPR003008">
    <property type="entry name" value="Tubulin_FtsZ_GTPase"/>
</dbReference>
<gene>
    <name evidence="7" type="ORF">MKW98_005762</name>
</gene>
<comment type="similarity">
    <text evidence="1">Belongs to the tubulin family.</text>
</comment>
<keyword evidence="2" id="KW-0493">Microtubule</keyword>
<dbReference type="GO" id="GO:0005874">
    <property type="term" value="C:microtubule"/>
    <property type="evidence" value="ECO:0007669"/>
    <property type="project" value="UniProtKB-KW"/>
</dbReference>
<dbReference type="EMBL" id="JAJJMB010016246">
    <property type="protein sequence ID" value="KAI3848382.1"/>
    <property type="molecule type" value="Genomic_DNA"/>
</dbReference>
<dbReference type="Proteomes" id="UP001202328">
    <property type="component" value="Unassembled WGS sequence"/>
</dbReference>
<evidence type="ECO:0000256" key="4">
    <source>
        <dbReference type="ARBA" id="ARBA00023134"/>
    </source>
</evidence>
<evidence type="ECO:0000256" key="3">
    <source>
        <dbReference type="ARBA" id="ARBA00022741"/>
    </source>
</evidence>
<keyword evidence="4" id="KW-0342">GTP-binding</keyword>
<proteinExistence type="inferred from homology"/>
<feature type="domain" description="Tubulin/FtsZ GTPase" evidence="6">
    <location>
        <begin position="101"/>
        <end position="157"/>
    </location>
</feature>
<dbReference type="InterPro" id="IPR036525">
    <property type="entry name" value="Tubulin/FtsZ_GTPase_sf"/>
</dbReference>
<dbReference type="SUPFAM" id="SSF52490">
    <property type="entry name" value="Tubulin nucleotide-binding domain-like"/>
    <property type="match status" value="1"/>
</dbReference>
<keyword evidence="8" id="KW-1185">Reference proteome</keyword>
<keyword evidence="5" id="KW-1133">Transmembrane helix</keyword>
<organism evidence="7 8">
    <name type="scientific">Papaver atlanticum</name>
    <dbReference type="NCBI Taxonomy" id="357466"/>
    <lineage>
        <taxon>Eukaryota</taxon>
        <taxon>Viridiplantae</taxon>
        <taxon>Streptophyta</taxon>
        <taxon>Embryophyta</taxon>
        <taxon>Tracheophyta</taxon>
        <taxon>Spermatophyta</taxon>
        <taxon>Magnoliopsida</taxon>
        <taxon>Ranunculales</taxon>
        <taxon>Papaveraceae</taxon>
        <taxon>Papaveroideae</taxon>
        <taxon>Papaver</taxon>
    </lineage>
</organism>
<name>A0AAD4RZA7_9MAGN</name>
<dbReference type="GO" id="GO:0005525">
    <property type="term" value="F:GTP binding"/>
    <property type="evidence" value="ECO:0007669"/>
    <property type="project" value="UniProtKB-KW"/>
</dbReference>
<accession>A0AAD4RZA7</accession>
<dbReference type="PRINTS" id="PR01161">
    <property type="entry name" value="TUBULIN"/>
</dbReference>
<dbReference type="GO" id="GO:0007017">
    <property type="term" value="P:microtubule-based process"/>
    <property type="evidence" value="ECO:0007669"/>
    <property type="project" value="InterPro"/>
</dbReference>
<dbReference type="PRINTS" id="PR01163">
    <property type="entry name" value="BETATUBULIN"/>
</dbReference>
<evidence type="ECO:0000256" key="1">
    <source>
        <dbReference type="ARBA" id="ARBA00009636"/>
    </source>
</evidence>
<reference evidence="7" key="1">
    <citation type="submission" date="2022-04" db="EMBL/GenBank/DDBJ databases">
        <title>A functionally conserved STORR gene fusion in Papaver species that diverged 16.8 million years ago.</title>
        <authorList>
            <person name="Catania T."/>
        </authorList>
    </citation>
    <scope>NUCLEOTIDE SEQUENCE</scope>
    <source>
        <strain evidence="7">S-188037</strain>
    </source>
</reference>
<keyword evidence="5" id="KW-0472">Membrane</keyword>
<evidence type="ECO:0000313" key="7">
    <source>
        <dbReference type="EMBL" id="KAI3848382.1"/>
    </source>
</evidence>
<dbReference type="GO" id="GO:0005200">
    <property type="term" value="F:structural constituent of cytoskeleton"/>
    <property type="evidence" value="ECO:0007669"/>
    <property type="project" value="InterPro"/>
</dbReference>
<comment type="caution">
    <text evidence="7">The sequence shown here is derived from an EMBL/GenBank/DDBJ whole genome shotgun (WGS) entry which is preliminary data.</text>
</comment>
<dbReference type="PANTHER" id="PTHR11588">
    <property type="entry name" value="TUBULIN"/>
    <property type="match status" value="1"/>
</dbReference>
<protein>
    <recommendedName>
        <fullName evidence="6">Tubulin/FtsZ GTPase domain-containing protein</fullName>
    </recommendedName>
</protein>
<dbReference type="GO" id="GO:0003924">
    <property type="term" value="F:GTPase activity"/>
    <property type="evidence" value="ECO:0007669"/>
    <property type="project" value="InterPro"/>
</dbReference>
<dbReference type="InterPro" id="IPR000217">
    <property type="entry name" value="Tubulin"/>
</dbReference>
<evidence type="ECO:0000256" key="2">
    <source>
        <dbReference type="ARBA" id="ARBA00022701"/>
    </source>
</evidence>
<evidence type="ECO:0000259" key="6">
    <source>
        <dbReference type="Pfam" id="PF00091"/>
    </source>
</evidence>
<dbReference type="Gene3D" id="3.40.50.1440">
    <property type="entry name" value="Tubulin/FtsZ, GTPase domain"/>
    <property type="match status" value="1"/>
</dbReference>
<feature type="transmembrane region" description="Helical" evidence="5">
    <location>
        <begin position="40"/>
        <end position="57"/>
    </location>
</feature>
<dbReference type="AlphaFoldDB" id="A0AAD4RZA7"/>
<dbReference type="Pfam" id="PF00091">
    <property type="entry name" value="Tubulin"/>
    <property type="match status" value="1"/>
</dbReference>
<sequence>MNLRSLDGIYWVIESSSMMVNKTQFFFFLQRLSLLSHPRYFLPFIYFEFLLYLLIFVEKLRVSSLYLFFRKLKKSFAYCEAFPHAILMDLEPGAMYTVGTVLDVVEKEAENCDRLQGFQVCHSLGGGSGSGMGTLLISKIREEYPDRIMLTFSVFPSPKALAIITEAMLEFVGSQLIGKILLLPFYLFQIGCREGIAGGIVGHVYGHCKIGVAEGDAEVELHSRSGYLNLFKARHFLEAYPIEMQRHSEAYQIEMQRHSRPTQLKCRDTRGLP</sequence>
<evidence type="ECO:0000256" key="5">
    <source>
        <dbReference type="SAM" id="Phobius"/>
    </source>
</evidence>
<evidence type="ECO:0000313" key="8">
    <source>
        <dbReference type="Proteomes" id="UP001202328"/>
    </source>
</evidence>